<dbReference type="EMBL" id="JAKNSF020000012">
    <property type="protein sequence ID" value="KAK7735774.1"/>
    <property type="molecule type" value="Genomic_DNA"/>
</dbReference>
<dbReference type="InterPro" id="IPR041411">
    <property type="entry name" value="Ldi"/>
</dbReference>
<reference evidence="2 3" key="1">
    <citation type="submission" date="2024-02" db="EMBL/GenBank/DDBJ databases">
        <title>De novo assembly and annotation of 12 fungi associated with fruit tree decline syndrome in Ontario, Canada.</title>
        <authorList>
            <person name="Sulman M."/>
            <person name="Ellouze W."/>
            <person name="Ilyukhin E."/>
        </authorList>
    </citation>
    <scope>NUCLEOTIDE SEQUENCE [LARGE SCALE GENOMIC DNA]</scope>
    <source>
        <strain evidence="2 3">M169</strain>
    </source>
</reference>
<gene>
    <name evidence="2" type="ORF">SLS63_003732</name>
</gene>
<protein>
    <recommendedName>
        <fullName evidence="1">Linalool dehydratase/isomerase domain-containing protein</fullName>
    </recommendedName>
</protein>
<organism evidence="2 3">
    <name type="scientific">Diaporthe eres</name>
    <name type="common">Phomopsis oblonga</name>
    <dbReference type="NCBI Taxonomy" id="83184"/>
    <lineage>
        <taxon>Eukaryota</taxon>
        <taxon>Fungi</taxon>
        <taxon>Dikarya</taxon>
        <taxon>Ascomycota</taxon>
        <taxon>Pezizomycotina</taxon>
        <taxon>Sordariomycetes</taxon>
        <taxon>Sordariomycetidae</taxon>
        <taxon>Diaporthales</taxon>
        <taxon>Diaporthaceae</taxon>
        <taxon>Diaporthe</taxon>
        <taxon>Diaporthe eres species complex</taxon>
    </lineage>
</organism>
<proteinExistence type="predicted"/>
<dbReference type="Pfam" id="PF18566">
    <property type="entry name" value="Ldi"/>
    <property type="match status" value="1"/>
</dbReference>
<dbReference type="Proteomes" id="UP001430848">
    <property type="component" value="Unassembled WGS sequence"/>
</dbReference>
<evidence type="ECO:0000313" key="2">
    <source>
        <dbReference type="EMBL" id="KAK7735774.1"/>
    </source>
</evidence>
<evidence type="ECO:0000313" key="3">
    <source>
        <dbReference type="Proteomes" id="UP001430848"/>
    </source>
</evidence>
<keyword evidence="3" id="KW-1185">Reference proteome</keyword>
<sequence>MAAHTSSTSTALEPGLTLEATSAFPPKLPSHIIQHFSSKLDQAQAGHIRHFHNLATQLDGEWRHMGGSTPGQELFDAYRYQIATMAYAAGLAHYHRLPALRSVFRTLFDQLIHKMMHRDVWGYWFLTSQSGKYVDPDITELRKPWPDPVCRENIMFSGHLLLMCSLYAMLFDDDRHDEPGALTFDWNPIFFGLGPEKFPYSRTSLQQTIVGEMEKTGWMGVCCEPNCVFIICNQFPIIAIRYNDVRNGTDVVSHVLDKYQAAWEAKNGGFIGQDMSGEDNFVFYWQIKQDSLVNLGGISGNAWACAFMNSWNSEFVHAWYPKLVRGYLTWHPDGRVNLNNILVANEIRASLKNAEEELDERSSTASPETFARAASKVQKGLEGGKLQTPMGPSNSSITFGYTVQWVSEVSAPPADGERDVFTGLLKHADAYLNPTWEKGGLFYPRKDGNLQDDKGNWIAMDVYTGNAAIAYGRLNVRDGQKKMWEKPWTKDGHHAVYPYVEGVDLSSGVDFLRGEWNEEVGAFVVTMRTWDGGNSRVDLKINNLPAGLYGLYQSGQLTQVKQVKAGDVFNVTAEVGADEADIVLVQQRL</sequence>
<evidence type="ECO:0000259" key="1">
    <source>
        <dbReference type="Pfam" id="PF18566"/>
    </source>
</evidence>
<feature type="domain" description="Linalool dehydratase/isomerase" evidence="1">
    <location>
        <begin position="79"/>
        <end position="447"/>
    </location>
</feature>
<accession>A0ABR1PFU8</accession>
<name>A0ABR1PFU8_DIAER</name>
<comment type="caution">
    <text evidence="2">The sequence shown here is derived from an EMBL/GenBank/DDBJ whole genome shotgun (WGS) entry which is preliminary data.</text>
</comment>